<organism evidence="1 2">
    <name type="scientific">Apostasia shenzhenica</name>
    <dbReference type="NCBI Taxonomy" id="1088818"/>
    <lineage>
        <taxon>Eukaryota</taxon>
        <taxon>Viridiplantae</taxon>
        <taxon>Streptophyta</taxon>
        <taxon>Embryophyta</taxon>
        <taxon>Tracheophyta</taxon>
        <taxon>Spermatophyta</taxon>
        <taxon>Magnoliopsida</taxon>
        <taxon>Liliopsida</taxon>
        <taxon>Asparagales</taxon>
        <taxon>Orchidaceae</taxon>
        <taxon>Apostasioideae</taxon>
        <taxon>Apostasia</taxon>
    </lineage>
</organism>
<dbReference type="EMBL" id="KZ451950">
    <property type="protein sequence ID" value="PKA59394.1"/>
    <property type="molecule type" value="Genomic_DNA"/>
</dbReference>
<gene>
    <name evidence="1" type="ORF">AXF42_Ash001488</name>
</gene>
<keyword evidence="2" id="KW-1185">Reference proteome</keyword>
<evidence type="ECO:0000313" key="2">
    <source>
        <dbReference type="Proteomes" id="UP000236161"/>
    </source>
</evidence>
<evidence type="ECO:0000313" key="1">
    <source>
        <dbReference type="EMBL" id="PKA59394.1"/>
    </source>
</evidence>
<sequence length="60" mass="6755">MAQFYPGFPEKKGMNKLWVRAVCWPPDGQSAAKGGCHLLILVLLLGIRDSWSMQILNLRV</sequence>
<proteinExistence type="predicted"/>
<name>A0A2I0AV12_9ASPA</name>
<accession>A0A2I0AV12</accession>
<reference evidence="1 2" key="1">
    <citation type="journal article" date="2017" name="Nature">
        <title>The Apostasia genome and the evolution of orchids.</title>
        <authorList>
            <person name="Zhang G.Q."/>
            <person name="Liu K.W."/>
            <person name="Li Z."/>
            <person name="Lohaus R."/>
            <person name="Hsiao Y.Y."/>
            <person name="Niu S.C."/>
            <person name="Wang J.Y."/>
            <person name="Lin Y.C."/>
            <person name="Xu Q."/>
            <person name="Chen L.J."/>
            <person name="Yoshida K."/>
            <person name="Fujiwara S."/>
            <person name="Wang Z.W."/>
            <person name="Zhang Y.Q."/>
            <person name="Mitsuda N."/>
            <person name="Wang M."/>
            <person name="Liu G.H."/>
            <person name="Pecoraro L."/>
            <person name="Huang H.X."/>
            <person name="Xiao X.J."/>
            <person name="Lin M."/>
            <person name="Wu X.Y."/>
            <person name="Wu W.L."/>
            <person name="Chen Y.Y."/>
            <person name="Chang S.B."/>
            <person name="Sakamoto S."/>
            <person name="Ohme-Takagi M."/>
            <person name="Yagi M."/>
            <person name="Zeng S.J."/>
            <person name="Shen C.Y."/>
            <person name="Yeh C.M."/>
            <person name="Luo Y.B."/>
            <person name="Tsai W.C."/>
            <person name="Van de Peer Y."/>
            <person name="Liu Z.J."/>
        </authorList>
    </citation>
    <scope>NUCLEOTIDE SEQUENCE [LARGE SCALE GENOMIC DNA]</scope>
    <source>
        <strain evidence="2">cv. Shenzhen</strain>
        <tissue evidence="1">Stem</tissue>
    </source>
</reference>
<dbReference type="Proteomes" id="UP000236161">
    <property type="component" value="Unassembled WGS sequence"/>
</dbReference>
<protein>
    <submittedName>
        <fullName evidence="1">Uncharacterized protein</fullName>
    </submittedName>
</protein>
<dbReference type="AlphaFoldDB" id="A0A2I0AV12"/>